<protein>
    <recommendedName>
        <fullName evidence="6">Eukaryotic translation initiation factor 6</fullName>
        <shortName evidence="6">eIF-6</shortName>
    </recommendedName>
</protein>
<dbReference type="FunFam" id="3.75.10.10:FF:000001">
    <property type="entry name" value="Eukaryotic translation initiation factor 6"/>
    <property type="match status" value="1"/>
</dbReference>
<evidence type="ECO:0000256" key="2">
    <source>
        <dbReference type="ARBA" id="ARBA00022517"/>
    </source>
</evidence>
<comment type="PTM">
    <text evidence="6">Phosphorylation at Ser-764 and Ser-765 promotes nuclear export.</text>
</comment>
<reference evidence="9" key="1">
    <citation type="submission" date="2019-06" db="EMBL/GenBank/DDBJ databases">
        <title>Draft genome sequence of the griseofulvin-producing fungus Xylaria cubensis strain G536.</title>
        <authorList>
            <person name="Mead M.E."/>
            <person name="Raja H.A."/>
            <person name="Steenwyk J.L."/>
            <person name="Knowles S.L."/>
            <person name="Oberlies N.H."/>
            <person name="Rokas A."/>
        </authorList>
    </citation>
    <scope>NUCLEOTIDE SEQUENCE [LARGE SCALE GENOMIC DNA]</scope>
    <source>
        <strain evidence="9">G536</strain>
    </source>
</reference>
<dbReference type="GO" id="GO:0005737">
    <property type="term" value="C:cytoplasm"/>
    <property type="evidence" value="ECO:0007669"/>
    <property type="project" value="UniProtKB-SubCell"/>
</dbReference>
<evidence type="ECO:0000256" key="4">
    <source>
        <dbReference type="ARBA" id="ARBA00022917"/>
    </source>
</evidence>
<keyword evidence="2 6" id="KW-0690">Ribosome biogenesis</keyword>
<feature type="compositionally biased region" description="Acidic residues" evidence="7">
    <location>
        <begin position="403"/>
        <end position="414"/>
    </location>
</feature>
<accession>A0A553HTR8</accession>
<name>A0A553HTR8_9PEZI</name>
<feature type="region of interest" description="Disordered" evidence="7">
    <location>
        <begin position="1"/>
        <end position="76"/>
    </location>
</feature>
<organism evidence="8 9">
    <name type="scientific">Xylaria flabelliformis</name>
    <dbReference type="NCBI Taxonomy" id="2512241"/>
    <lineage>
        <taxon>Eukaryota</taxon>
        <taxon>Fungi</taxon>
        <taxon>Dikarya</taxon>
        <taxon>Ascomycota</taxon>
        <taxon>Pezizomycotina</taxon>
        <taxon>Sordariomycetes</taxon>
        <taxon>Xylariomycetidae</taxon>
        <taxon>Xylariales</taxon>
        <taxon>Xylariaceae</taxon>
        <taxon>Xylaria</taxon>
    </lineage>
</organism>
<keyword evidence="4 6" id="KW-0648">Protein biosynthesis</keyword>
<feature type="region of interest" description="Disordered" evidence="7">
    <location>
        <begin position="101"/>
        <end position="121"/>
    </location>
</feature>
<dbReference type="PANTHER" id="PTHR10784">
    <property type="entry name" value="TRANSLATION INITIATION FACTOR 6"/>
    <property type="match status" value="1"/>
</dbReference>
<keyword evidence="1 6" id="KW-0963">Cytoplasm</keyword>
<dbReference type="GO" id="GO:0005730">
    <property type="term" value="C:nucleolus"/>
    <property type="evidence" value="ECO:0007669"/>
    <property type="project" value="UniProtKB-SubCell"/>
</dbReference>
<comment type="function">
    <text evidence="6">Binds to the 60S ribosomal subunit and prevents its association with the 40S ribosomal subunit to form the 80S initiation complex in the cytoplasm. Is also involved in ribosome biogenesis. Associates with pre-60S subunits in the nucleus and is involved in its nuclear export.</text>
</comment>
<evidence type="ECO:0000256" key="5">
    <source>
        <dbReference type="ARBA" id="ARBA00023242"/>
    </source>
</evidence>
<dbReference type="NCBIfam" id="TIGR00323">
    <property type="entry name" value="eIF-6"/>
    <property type="match status" value="1"/>
</dbReference>
<keyword evidence="5 6" id="KW-0539">Nucleus</keyword>
<keyword evidence="6" id="KW-0597">Phosphoprotein</keyword>
<comment type="subunit">
    <text evidence="6">Monomer. Associates with the 60S ribosomal subunit.</text>
</comment>
<gene>
    <name evidence="6" type="primary">TIF6</name>
    <name evidence="8" type="ORF">FHL15_007771</name>
</gene>
<evidence type="ECO:0000256" key="3">
    <source>
        <dbReference type="ARBA" id="ARBA00022540"/>
    </source>
</evidence>
<comment type="subcellular location">
    <subcellularLocation>
        <location evidence="6">Cytoplasm</location>
    </subcellularLocation>
    <subcellularLocation>
        <location evidence="6">Nucleus</location>
        <location evidence="6">Nucleolus</location>
    </subcellularLocation>
    <text evidence="6">Shuttles between cytoplasm and nucleus/nucleolus.</text>
</comment>
<evidence type="ECO:0000256" key="1">
    <source>
        <dbReference type="ARBA" id="ARBA00022490"/>
    </source>
</evidence>
<dbReference type="OrthoDB" id="2351940at2759"/>
<dbReference type="GO" id="GO:0003743">
    <property type="term" value="F:translation initiation factor activity"/>
    <property type="evidence" value="ECO:0007669"/>
    <property type="project" value="UniProtKB-UniRule"/>
</dbReference>
<feature type="region of interest" description="Disordered" evidence="7">
    <location>
        <begin position="150"/>
        <end position="177"/>
    </location>
</feature>
<dbReference type="GO" id="GO:0000054">
    <property type="term" value="P:ribosomal subunit export from nucleus"/>
    <property type="evidence" value="ECO:0007669"/>
    <property type="project" value="UniProtKB-UniRule"/>
</dbReference>
<evidence type="ECO:0000313" key="9">
    <source>
        <dbReference type="Proteomes" id="UP000319160"/>
    </source>
</evidence>
<comment type="caution">
    <text evidence="8">The sequence shown here is derived from an EMBL/GenBank/DDBJ whole genome shotgun (WGS) entry which is preliminary data.</text>
</comment>
<dbReference type="GO" id="GO:0042256">
    <property type="term" value="P:cytosolic ribosome assembly"/>
    <property type="evidence" value="ECO:0007669"/>
    <property type="project" value="UniProtKB-UniRule"/>
</dbReference>
<dbReference type="AlphaFoldDB" id="A0A553HTR8"/>
<evidence type="ECO:0000256" key="7">
    <source>
        <dbReference type="SAM" id="MobiDB-lite"/>
    </source>
</evidence>
<dbReference type="EMBL" id="VFLP01000046">
    <property type="protein sequence ID" value="TRX91349.1"/>
    <property type="molecule type" value="Genomic_DNA"/>
</dbReference>
<dbReference type="Pfam" id="PF01912">
    <property type="entry name" value="eIF-6"/>
    <property type="match status" value="1"/>
</dbReference>
<dbReference type="GO" id="GO:0043023">
    <property type="term" value="F:ribosomal large subunit binding"/>
    <property type="evidence" value="ECO:0007669"/>
    <property type="project" value="UniProtKB-UniRule"/>
</dbReference>
<dbReference type="Proteomes" id="UP000319160">
    <property type="component" value="Unassembled WGS sequence"/>
</dbReference>
<dbReference type="SUPFAM" id="SSF55909">
    <property type="entry name" value="Pentein"/>
    <property type="match status" value="1"/>
</dbReference>
<feature type="region of interest" description="Disordered" evidence="7">
    <location>
        <begin position="391"/>
        <end position="421"/>
    </location>
</feature>
<feature type="compositionally biased region" description="Basic and acidic residues" evidence="7">
    <location>
        <begin position="161"/>
        <end position="170"/>
    </location>
</feature>
<dbReference type="HAMAP" id="MF_00032">
    <property type="entry name" value="eIF_6"/>
    <property type="match status" value="1"/>
</dbReference>
<evidence type="ECO:0000313" key="8">
    <source>
        <dbReference type="EMBL" id="TRX91349.1"/>
    </source>
</evidence>
<keyword evidence="9" id="KW-1185">Reference proteome</keyword>
<feature type="modified residue" description="Phosphoserine; by CK1" evidence="6">
    <location>
        <position position="764"/>
    </location>
</feature>
<dbReference type="GO" id="GO:0042273">
    <property type="term" value="P:ribosomal large subunit biogenesis"/>
    <property type="evidence" value="ECO:0007669"/>
    <property type="project" value="UniProtKB-UniRule"/>
</dbReference>
<dbReference type="STRING" id="2512241.A0A553HTR8"/>
<comment type="similarity">
    <text evidence="6">Belongs to the eIF-6 family.</text>
</comment>
<evidence type="ECO:0000256" key="6">
    <source>
        <dbReference type="HAMAP-Rule" id="MF_03132"/>
    </source>
</evidence>
<proteinExistence type="inferred from homology"/>
<sequence>MSSNDNPETQRAPSRGPRSSNASPRGNLPTSAPVLPPLRSLGTRRLSAMSPSNNHRAPPVRSIGRTAEPLQSRYSDRPNFDLADTLYDPYFQAFFQDAEDISDPESHRDSPAGTQPPQYRGYSPVFGTEDENHSRLRALLDYTHSASPTLPDLFSSLTPPQRHEPPEESRRAKRRKLDSDRLCSNFRGFQYGKYGQVQPGHLTMELVSCDGGIYLDDTTKYDVKNILRNDHEVYCTEGPRCNIVLRHQGATAFTLKELVIKAPRSNFTSPVQAGMVFISMTHDHLLNRTAQYQIQYSPTRSARRTERDLPLNPIVSIRHNEDGSTMTRAQVRARRLYNMGLDDEDNDSCLAQIPSEFTVCPPPCQVTIECSNDEEEEESDDLNMRLNEQAPNRIGSLPFENNSSDDDEEPDDLSVDGTDYRSRQRWNRSRTALAEAAEAAQVATQEAVRAVGGELMTPSARFYIEPHKSTCTIRFNPPISGRFILLKMWSPRRSANANIDIQAVIAKGFAGPRFFPSVELRDPGKAGEIILSHPDELLQSESRIEQAASRTSAQRIRYPDEQLRINLDTSSSSIILTITSESSVQVSSNIMAVRAQFENSNEVGVFSTLTNSYALTAIGASENFYSVFEAELQDVIPICRTTIAGTRIIGRLTAGNRKGLLVPTTTTDQELQHLRNSLPDEIRIQRIEERLSALGNVIVTNDHIALVHPDLERETEEIIADVLGVEVFRQTVADNVLVGSYMSLSNRGGLVHPKTSIQDQDELSSLLQVPLVAGSVNRGSNVVGAGMVVNDWMAVTGLDTTATELSVIESVFRLGEGAAPGNINTNLKDTMAFTAKAFSSGCIGVSYEDLGPQIRGFKAS</sequence>
<dbReference type="Gene3D" id="3.75.10.10">
    <property type="entry name" value="L-arginine/glycine Amidinotransferase, Chain A"/>
    <property type="match status" value="1"/>
</dbReference>
<dbReference type="CDD" id="cd00527">
    <property type="entry name" value="IF6"/>
    <property type="match status" value="1"/>
</dbReference>
<feature type="compositionally biased region" description="Polar residues" evidence="7">
    <location>
        <begin position="1"/>
        <end position="30"/>
    </location>
</feature>
<dbReference type="SMART" id="SM00654">
    <property type="entry name" value="eIF6"/>
    <property type="match status" value="1"/>
</dbReference>
<keyword evidence="3 6" id="KW-0396">Initiation factor</keyword>
<dbReference type="InterPro" id="IPR002769">
    <property type="entry name" value="eIF6"/>
</dbReference>
<feature type="modified residue" description="Phosphoserine; by CK1" evidence="6">
    <location>
        <position position="765"/>
    </location>
</feature>